<feature type="region of interest" description="Disordered" evidence="3">
    <location>
        <begin position="1663"/>
        <end position="1682"/>
    </location>
</feature>
<feature type="region of interest" description="Disordered" evidence="3">
    <location>
        <begin position="719"/>
        <end position="752"/>
    </location>
</feature>
<dbReference type="EMBL" id="LN902844">
    <property type="protein sequence ID" value="CDS43242.1"/>
    <property type="molecule type" value="Genomic_DNA"/>
</dbReference>
<feature type="region of interest" description="Disordered" evidence="3">
    <location>
        <begin position="1417"/>
        <end position="1436"/>
    </location>
</feature>
<evidence type="ECO:0000259" key="4">
    <source>
        <dbReference type="PROSITE" id="PS50018"/>
    </source>
</evidence>
<keyword evidence="1" id="KW-0343">GTPase activation</keyword>
<feature type="compositionally biased region" description="Polar residues" evidence="3">
    <location>
        <begin position="731"/>
        <end position="747"/>
    </location>
</feature>
<feature type="compositionally biased region" description="Low complexity" evidence="3">
    <location>
        <begin position="251"/>
        <end position="271"/>
    </location>
</feature>
<reference evidence="5" key="1">
    <citation type="journal article" date="2013" name="Nature">
        <title>The genomes of four tapeworm species reveal adaptations to parasitism.</title>
        <authorList>
            <person name="Tsai I.J."/>
            <person name="Zarowiecki M."/>
            <person name="Holroyd N."/>
            <person name="Garciarrubio A."/>
            <person name="Sanchez-Flores A."/>
            <person name="Brooks K.L."/>
            <person name="Tracey A."/>
            <person name="Bobes R.J."/>
            <person name="Fragoso G."/>
            <person name="Sciutto E."/>
            <person name="Aslett M."/>
            <person name="Beasley H."/>
            <person name="Bennett H.M."/>
            <person name="Cai J."/>
            <person name="Camicia F."/>
            <person name="Clark R."/>
            <person name="Cucher M."/>
            <person name="De Silva N."/>
            <person name="Day T.A."/>
            <person name="Deplazes P."/>
            <person name="Estrada K."/>
            <person name="Fernandez C."/>
            <person name="Holland P.W."/>
            <person name="Hou J."/>
            <person name="Hu S."/>
            <person name="Huckvale T."/>
            <person name="Hung S.S."/>
            <person name="Kamenetzky L."/>
            <person name="Keane J.A."/>
            <person name="Kiss F."/>
            <person name="Koziol U."/>
            <person name="Lambert O."/>
            <person name="Liu K."/>
            <person name="Luo X."/>
            <person name="Luo Y."/>
            <person name="Macchiaroli N."/>
            <person name="Nichol S."/>
            <person name="Paps J."/>
            <person name="Parkinson J."/>
            <person name="Pouchkina-Stantcheva N."/>
            <person name="Riddiford N."/>
            <person name="Rosenzvit M."/>
            <person name="Salinas G."/>
            <person name="Wasmuth J.D."/>
            <person name="Zamanian M."/>
            <person name="Zheng Y."/>
            <person name="Cai X."/>
            <person name="Soberon X."/>
            <person name="Olson P.D."/>
            <person name="Laclette J.P."/>
            <person name="Brehm K."/>
            <person name="Berriman M."/>
            <person name="Garciarrubio A."/>
            <person name="Bobes R.J."/>
            <person name="Fragoso G."/>
            <person name="Sanchez-Flores A."/>
            <person name="Estrada K."/>
            <person name="Cevallos M.A."/>
            <person name="Morett E."/>
            <person name="Gonzalez V."/>
            <person name="Portillo T."/>
            <person name="Ochoa-Leyva A."/>
            <person name="Jose M.V."/>
            <person name="Sciutto E."/>
            <person name="Landa A."/>
            <person name="Jimenez L."/>
            <person name="Valdes V."/>
            <person name="Carrero J.C."/>
            <person name="Larralde C."/>
            <person name="Morales-Montor J."/>
            <person name="Limon-Lason J."/>
            <person name="Soberon X."/>
            <person name="Laclette J.P."/>
        </authorList>
    </citation>
    <scope>NUCLEOTIDE SEQUENCE [LARGE SCALE GENOMIC DNA]</scope>
</reference>
<dbReference type="OrthoDB" id="5572587at2759"/>
<dbReference type="PANTHER" id="PTHR10194">
    <property type="entry name" value="RAS GTPASE-ACTIVATING PROTEINS"/>
    <property type="match status" value="1"/>
</dbReference>
<accession>A0A068YEN2</accession>
<feature type="domain" description="Ras-GAP" evidence="4">
    <location>
        <begin position="871"/>
        <end position="1062"/>
    </location>
</feature>
<sequence>MPKASSHGRGTSITASKSIVCQQTSTKTTTISANLIRARSSTIHANNSTFTTRSSTQLNHNESAMSSSLHITKTSTLLSLPSGENNSKSKTPPWFWQRKNTSRNSLFRSASANKANEGGAVGAGGWKNNCERPSADKAYESETSTLGSTIANDGVSATTRNQSIIRSASTRETKPTGGFLRFLRVSFSSRAKKPKDFGPGTPPPSMTQSGLGSLAERQASIAKVFADPNNRLSKHILRFPKDTETSNSVESFDSAASGESLSSSDGSQQPSVGLCYSNDKPPLRATKNTARSHSAHTRPPKCQPSQPTGREQRATNIYTNEVDAEVSMEIIRQPPVFSGINNRPQRVMHALITKQQPAETSRYDSNAYENTFHAVPGVCQPESIPMHYFQAYYPQSHFNSTYSDGQIYDQPPAPRPKEMRTPRNTQNSGNNSQYCNESLIPRMIPPVPPATAPASRRRFGRSNYESEEISGDEGDEEEDESGSGRGGTLSRKRPAPPIGVLTNRYSRESLNCKDAHEKTPVPRGTTPARATAPPHPLPNLPQSALKTRLTRRQTVGAIQTLAQSSSNPEPTQGSLHLKRVVRPDLEQERHRDTSLRITIHESKNLPSHRRYFCDICLDRKLYARTTSKLSKETVFWGECFELNNLAELNFITINLYREAESAKDASKRRKSSKAQNQLIAFLTIAISDFSSKYETQQWHTMTPGSMLPSSENLHTNPISPRSSIRQSIGSFNNPDSPQCNPDTSTGCSAKRSISLVGPPPTTILTGRIRRLSKHNLGGSESRMNAGQNSSGSSGSGASSALLPQIRLAVKYQSIDVLPLYCYDNLRKLVVEKSTEFVRYLEPLLPTKRKEEIARCLVNIHEKTPESNIAAFLASLVDHELDTSDNLSLLFRSNSIGSKAVECYMKLVGAEYLRKLLQGFIENLLTSSEDLEVDATRLTRHSWSPASESGDVSAVTDSDASILQRNRIALTTCVKTVLQRLQASLAYFPANLRETLASIRRTVEQRHGQEVGDQLVSGCLFLRYICPAIHGPTLFGLTNAVPDDPRVSRNLTLLAKVLQTIANFSHFEAKENYMRFLNSFVQSMQEEMHQFLRAASTLDDDDDTSEIWKRQNTNVSNCHSNIDLGYELTVLYGHLSAILKEHPKVPDCLAELPDILAGIEHMLSKPSLRRSLSNLANSIRSGTSASLEDSAAIRNSAFRFHSTVTPPLLNEQQIIPAERPSTPVSFGIPGEDYTSKCVSSGEEPRCSLEISSPSSDGVTRQQAFFGESFEPGAENSKGADLESISETEVQTSSPVNKISTSPTTQLGTCTTANGGHYRSASVQRHKTPQTSASLHRCKEVEKCCTGNGGGTSTANTLPTPPQKWSSGPELHADSPVILNFPPPPPALPQLQNDKGLGGSSTNIRMGTRALRMSRERDLTGNIESGTSTRNGENGRDDAQLSTVPVILQCETPVVTGARTGTTVHGAVNIGGGDGSVLSVDSTPSYDSSTASSSCLSIMPHANNVSTVGANGRGQGVFVTENAHHFELPTNRSTSAVIQRGSRISCSNTNTTNSNKNDPALLSRVHHLLFGGGSGSGNDYQNVRGIVRPAPSISLSMKFEEQREKKEVDPRKAESTQLEALQQRLRAIEEHLNQERRDMQKAVASNMRMMESQERCINECCHRQHKSSCPSTSNIDHGNEPPKRSSRINIVFAKATVVIELVVVISEISFNTERLSPVPQPQWYPLPLSVCLTTRLSVQVFFPDKGEPDLSS</sequence>
<dbReference type="Pfam" id="PF00616">
    <property type="entry name" value="RasGAP"/>
    <property type="match status" value="1"/>
</dbReference>
<feature type="compositionally biased region" description="Polar residues" evidence="3">
    <location>
        <begin position="303"/>
        <end position="314"/>
    </location>
</feature>
<feature type="region of interest" description="Disordered" evidence="3">
    <location>
        <begin position="1347"/>
        <end position="1366"/>
    </location>
</feature>
<proteinExistence type="predicted"/>
<organism evidence="5 6">
    <name type="scientific">Echinococcus multilocularis</name>
    <name type="common">Fox tapeworm</name>
    <dbReference type="NCBI Taxonomy" id="6211"/>
    <lineage>
        <taxon>Eukaryota</taxon>
        <taxon>Metazoa</taxon>
        <taxon>Spiralia</taxon>
        <taxon>Lophotrochozoa</taxon>
        <taxon>Platyhelminthes</taxon>
        <taxon>Cestoda</taxon>
        <taxon>Eucestoda</taxon>
        <taxon>Cyclophyllidea</taxon>
        <taxon>Taeniidae</taxon>
        <taxon>Echinococcus</taxon>
    </lineage>
</organism>
<dbReference type="Gene3D" id="1.10.506.10">
    <property type="entry name" value="GTPase Activation - p120gap, domain 1"/>
    <property type="match status" value="2"/>
</dbReference>
<dbReference type="eggNOG" id="KOG3508">
    <property type="taxonomic scope" value="Eukaryota"/>
</dbReference>
<evidence type="ECO:0000313" key="6">
    <source>
        <dbReference type="Proteomes" id="UP000017246"/>
    </source>
</evidence>
<feature type="region of interest" description="Disordered" evidence="3">
    <location>
        <begin position="1268"/>
        <end position="1306"/>
    </location>
</feature>
<protein>
    <submittedName>
        <fullName evidence="5">Synaptic ras gtpase activating protein syngap</fullName>
    </submittedName>
</protein>
<dbReference type="SUPFAM" id="SSF48350">
    <property type="entry name" value="GTPase activation domain, GAP"/>
    <property type="match status" value="1"/>
</dbReference>
<feature type="region of interest" description="Disordered" evidence="3">
    <location>
        <begin position="776"/>
        <end position="796"/>
    </location>
</feature>
<feature type="compositionally biased region" description="Low complexity" evidence="3">
    <location>
        <begin position="719"/>
        <end position="730"/>
    </location>
</feature>
<feature type="compositionally biased region" description="Polar residues" evidence="3">
    <location>
        <begin position="8"/>
        <end position="20"/>
    </location>
</feature>
<dbReference type="PANTHER" id="PTHR10194:SF60">
    <property type="entry name" value="RAS GTPASE-ACTIVATING PROTEIN RASKOL"/>
    <property type="match status" value="1"/>
</dbReference>
<dbReference type="InterPro" id="IPR039360">
    <property type="entry name" value="Ras_GTPase"/>
</dbReference>
<keyword evidence="2" id="KW-0175">Coiled coil</keyword>
<evidence type="ECO:0000313" key="5">
    <source>
        <dbReference type="EMBL" id="CDS43242.1"/>
    </source>
</evidence>
<feature type="region of interest" description="Disordered" evidence="3">
    <location>
        <begin position="402"/>
        <end position="541"/>
    </location>
</feature>
<feature type="region of interest" description="Disordered" evidence="3">
    <location>
        <begin position="191"/>
        <end position="213"/>
    </location>
</feature>
<feature type="region of interest" description="Disordered" evidence="3">
    <location>
        <begin position="242"/>
        <end position="314"/>
    </location>
</feature>
<feature type="compositionally biased region" description="Low complexity" evidence="3">
    <location>
        <begin position="521"/>
        <end position="532"/>
    </location>
</feature>
<dbReference type="InterPro" id="IPR001936">
    <property type="entry name" value="RasGAP_dom"/>
</dbReference>
<dbReference type="SMART" id="SM00323">
    <property type="entry name" value="RasGAP"/>
    <property type="match status" value="1"/>
</dbReference>
<feature type="region of interest" description="Disordered" evidence="3">
    <location>
        <begin position="77"/>
        <end position="96"/>
    </location>
</feature>
<feature type="compositionally biased region" description="Polar residues" evidence="3">
    <location>
        <begin position="77"/>
        <end position="90"/>
    </location>
</feature>
<gene>
    <name evidence="5" type="ORF">EmuJ_001098100</name>
</gene>
<evidence type="ECO:0000256" key="3">
    <source>
        <dbReference type="SAM" id="MobiDB-lite"/>
    </source>
</evidence>
<dbReference type="STRING" id="6211.A0A068YEN2"/>
<feature type="compositionally biased region" description="Acidic residues" evidence="3">
    <location>
        <begin position="465"/>
        <end position="481"/>
    </location>
</feature>
<dbReference type="Proteomes" id="UP000017246">
    <property type="component" value="Unassembled WGS sequence"/>
</dbReference>
<dbReference type="GO" id="GO:0005096">
    <property type="term" value="F:GTPase activator activity"/>
    <property type="evidence" value="ECO:0007669"/>
    <property type="project" value="UniProtKB-KW"/>
</dbReference>
<feature type="compositionally biased region" description="Polar residues" evidence="3">
    <location>
        <begin position="1420"/>
        <end position="1430"/>
    </location>
</feature>
<dbReference type="PROSITE" id="PS50018">
    <property type="entry name" value="RAS_GTPASE_ACTIV_2"/>
    <property type="match status" value="1"/>
</dbReference>
<name>A0A068YEN2_ECHMU</name>
<dbReference type="InterPro" id="IPR008936">
    <property type="entry name" value="Rho_GTPase_activation_prot"/>
</dbReference>
<evidence type="ECO:0000256" key="1">
    <source>
        <dbReference type="ARBA" id="ARBA00022468"/>
    </source>
</evidence>
<evidence type="ECO:0000256" key="2">
    <source>
        <dbReference type="SAM" id="Coils"/>
    </source>
</evidence>
<reference evidence="5" key="2">
    <citation type="submission" date="2015-11" db="EMBL/GenBank/DDBJ databases">
        <authorList>
            <person name="Zhang Y."/>
            <person name="Guo Z."/>
        </authorList>
    </citation>
    <scope>NUCLEOTIDE SEQUENCE</scope>
</reference>
<feature type="compositionally biased region" description="Basic and acidic residues" evidence="3">
    <location>
        <begin position="505"/>
        <end position="520"/>
    </location>
</feature>
<keyword evidence="6" id="KW-1185">Reference proteome</keyword>
<feature type="coiled-coil region" evidence="2">
    <location>
        <begin position="1609"/>
        <end position="1643"/>
    </location>
</feature>
<feature type="region of interest" description="Disordered" evidence="3">
    <location>
        <begin position="1"/>
        <end position="20"/>
    </location>
</feature>
<dbReference type="OMA" id="VILQCET"/>
<feature type="compositionally biased region" description="Polar residues" evidence="3">
    <location>
        <begin position="1665"/>
        <end position="1674"/>
    </location>
</feature>
<feature type="compositionally biased region" description="Polar residues" evidence="3">
    <location>
        <begin position="1283"/>
        <end position="1306"/>
    </location>
</feature>
<feature type="compositionally biased region" description="Polar residues" evidence="3">
    <location>
        <begin position="422"/>
        <end position="436"/>
    </location>
</feature>